<protein>
    <recommendedName>
        <fullName evidence="3">Nucleotide-diphospho-sugar transferase domain-containing protein</fullName>
    </recommendedName>
</protein>
<evidence type="ECO:0000313" key="1">
    <source>
        <dbReference type="EMBL" id="NUB46537.1"/>
    </source>
</evidence>
<sequence length="276" mass="31131">MAPIAQTAATRRPVASLWIGPRLHYLNQLCLLSHVKHGHPTTLYCTEPVSNVPEGIIVRPATDIMAVDMEIVRQTSESFLSNVFRYKMIAATDAIWIDCDAFCHRPFPDGMQNIYAGHGFRGALNCGVVYIPQQGELIARLLDYYDNLPDAPAWFNKQQRKKIEKQDPSLPQAVRIYNAERTAFGPQAFTYFAQQTGDYDKALSSDVLYPVPFQLNDVFYDPYGRVEGHFTEATLSVHLYTNGTKPWWRKNPPLANSYAARMCAEIGVDPAQALEE</sequence>
<keyword evidence="2" id="KW-1185">Reference proteome</keyword>
<dbReference type="RefSeq" id="WP_152828528.1">
    <property type="nucleotide sequence ID" value="NZ_WHUT02000016.1"/>
</dbReference>
<organism evidence="1 2">
    <name type="scientific">Fertoeibacter niger</name>
    <dbReference type="NCBI Taxonomy" id="2656921"/>
    <lineage>
        <taxon>Bacteria</taxon>
        <taxon>Pseudomonadati</taxon>
        <taxon>Pseudomonadota</taxon>
        <taxon>Alphaproteobacteria</taxon>
        <taxon>Rhodobacterales</taxon>
        <taxon>Paracoccaceae</taxon>
        <taxon>Fertoeibacter</taxon>
    </lineage>
</organism>
<dbReference type="Proteomes" id="UP000484076">
    <property type="component" value="Unassembled WGS sequence"/>
</dbReference>
<dbReference type="EMBL" id="WHUT02000016">
    <property type="protein sequence ID" value="NUB46537.1"/>
    <property type="molecule type" value="Genomic_DNA"/>
</dbReference>
<evidence type="ECO:0008006" key="3">
    <source>
        <dbReference type="Google" id="ProtNLM"/>
    </source>
</evidence>
<evidence type="ECO:0000313" key="2">
    <source>
        <dbReference type="Proteomes" id="UP000484076"/>
    </source>
</evidence>
<dbReference type="AlphaFoldDB" id="A0A8X8KSI9"/>
<name>A0A8X8KSI9_9RHOB</name>
<proteinExistence type="predicted"/>
<reference evidence="1" key="1">
    <citation type="submission" date="2020-05" db="EMBL/GenBank/DDBJ databases">
        <title>Fertoebacter nigrum gen. nov., sp. nov., a new member of the family Rhodobacteraceae.</title>
        <authorList>
            <person name="Szuroczki S."/>
            <person name="Abbaszade G."/>
            <person name="Buni D."/>
            <person name="Schumann P."/>
            <person name="Toth E."/>
        </authorList>
    </citation>
    <scope>NUCLEOTIDE SEQUENCE</scope>
    <source>
        <strain evidence="1">RG-N-1a</strain>
    </source>
</reference>
<comment type="caution">
    <text evidence="1">The sequence shown here is derived from an EMBL/GenBank/DDBJ whole genome shotgun (WGS) entry which is preliminary data.</text>
</comment>
<accession>A0A8X8KSI9</accession>
<gene>
    <name evidence="1" type="ORF">GEU84_019260</name>
</gene>